<protein>
    <submittedName>
        <fullName evidence="1">Uncharacterized protein</fullName>
    </submittedName>
</protein>
<evidence type="ECO:0000313" key="2">
    <source>
        <dbReference type="Proteomes" id="UP000006362"/>
    </source>
</evidence>
<proteinExistence type="predicted"/>
<dbReference type="RefSeq" id="WP_013524903.1">
    <property type="nucleotide sequence ID" value="NC_014917.1"/>
</dbReference>
<keyword evidence="1" id="KW-0614">Plasmid</keyword>
<dbReference type="EMBL" id="CP002445">
    <property type="protein sequence ID" value="ADU97699.1"/>
    <property type="molecule type" value="Genomic_DNA"/>
</dbReference>
<dbReference type="HOGENOM" id="CLU_1884807_0_0_0"/>
<evidence type="ECO:0000313" key="1">
    <source>
        <dbReference type="EMBL" id="ADU97699.1"/>
    </source>
</evidence>
<dbReference type="AlphaFoldDB" id="E8T6X8"/>
<geneLocation type="plasmid" evidence="1 2">
    <name>pTHEAM01</name>
</geneLocation>
<dbReference type="KEGG" id="tam:Theam_1743"/>
<organism evidence="1 2">
    <name type="scientific">Thermovibrio ammonificans (strain DSM 15698 / JCM 12110 / HB-1)</name>
    <dbReference type="NCBI Taxonomy" id="648996"/>
    <lineage>
        <taxon>Bacteria</taxon>
        <taxon>Pseudomonadati</taxon>
        <taxon>Aquificota</taxon>
        <taxon>Aquificia</taxon>
        <taxon>Desulfurobacteriales</taxon>
        <taxon>Desulfurobacteriaceae</taxon>
        <taxon>Thermovibrio</taxon>
    </lineage>
</organism>
<dbReference type="Proteomes" id="UP000006362">
    <property type="component" value="Plasmid pTHEAM01"/>
</dbReference>
<sequence length="135" mass="15879">MSISRKKFIEKLVEVVNRELELAENGIVRVPDARFVTFPPEHRIIEELLKLLGYGGKTIYVHVDKEEEPEAIKAIILSDYQRGTNIFHKYYLFLLEAKLQKLGIEVSKKRLKRILWKLRRELRSESKKTEAPDTT</sequence>
<reference evidence="1" key="1">
    <citation type="submission" date="2011-01" db="EMBL/GenBank/DDBJ databases">
        <title>Complete sequence of plasmid of Thermovibrio ammonificans HB-1.</title>
        <authorList>
            <consortium name="US DOE Joint Genome Institute"/>
            <person name="Lucas S."/>
            <person name="Copeland A."/>
            <person name="Lapidus A."/>
            <person name="Cheng J.-F."/>
            <person name="Goodwin L."/>
            <person name="Pitluck S."/>
            <person name="Davenport K."/>
            <person name="Detter J.C."/>
            <person name="Han C."/>
            <person name="Tapia R."/>
            <person name="Land M."/>
            <person name="Hauser L."/>
            <person name="Kyrpides N."/>
            <person name="Ivanova N."/>
            <person name="Ovchinnikova G."/>
            <person name="Vetriani C."/>
            <person name="Woyke T."/>
        </authorList>
    </citation>
    <scope>NUCLEOTIDE SEQUENCE [LARGE SCALE GENOMIC DNA]</scope>
    <source>
        <strain evidence="1">HB-1</strain>
        <plasmid evidence="1">pTHEAM01</plasmid>
    </source>
</reference>
<name>E8T6X8_THEA1</name>
<accession>E8T6X8</accession>
<keyword evidence="2" id="KW-1185">Reference proteome</keyword>
<gene>
    <name evidence="1" type="ordered locus">Theam_1743</name>
</gene>